<dbReference type="Pfam" id="PF13310">
    <property type="entry name" value="Virulence_RhuM"/>
    <property type="match status" value="1"/>
</dbReference>
<protein>
    <recommendedName>
        <fullName evidence="1">Fido domain-containing protein</fullName>
    </recommendedName>
</protein>
<proteinExistence type="predicted"/>
<sequence>MNYKLGIYQAPEGGIVFDVDVESETMWATQVQIAQLFGVDKTVISRHLKNIYKDEELEEAKTCQKQNEVRKEGERQVRREVKRYNLDAIISVGYRVNSMKATKFRVWSNRILKDYITKGVVINQKQLERTPEMEAEKKLDEIKTAMMIVERVIRGNELSSGEAKGVIEIISKYTRSFQVIDEYLKGKFILSNNRRARHELSGVEMENLVMDLKEKIGEERGFGELRVEYDDFNSLAEKIKRDNAEDDSVSRKAAKLLYFIVKNEPFERGNQQIGGLLFVVYLAFNQIQLSSMGETKISDQALTALVLLISESVGTEKELLINLICKLLDN</sequence>
<dbReference type="PANTHER" id="PTHR35810">
    <property type="entry name" value="CYTOPLASMIC PROTEIN-RELATED"/>
    <property type="match status" value="1"/>
</dbReference>
<keyword evidence="3" id="KW-1185">Reference proteome</keyword>
<evidence type="ECO:0000313" key="2">
    <source>
        <dbReference type="EMBL" id="RYC73176.1"/>
    </source>
</evidence>
<dbReference type="PROSITE" id="PS51459">
    <property type="entry name" value="FIDO"/>
    <property type="match status" value="1"/>
</dbReference>
<dbReference type="Gene3D" id="1.20.120.1870">
    <property type="entry name" value="Fic/DOC protein, Fido domain"/>
    <property type="match status" value="1"/>
</dbReference>
<dbReference type="Proteomes" id="UP001191004">
    <property type="component" value="Unassembled WGS sequence"/>
</dbReference>
<name>A0ABY0FLL9_9BACT</name>
<dbReference type="InterPro" id="IPR011204">
    <property type="entry name" value="Virulence_RhuM-like"/>
</dbReference>
<reference evidence="2 3" key="1">
    <citation type="journal article" date="2018" name="bioRxiv">
        <title>Evidence of independent acquisition and adaption of ultra-small bacteria to human hosts across the highly diverse yet reduced genomes of the phylum Saccharibacteria.</title>
        <authorList>
            <person name="McLean J.S."/>
            <person name="Bor B."/>
            <person name="To T.T."/>
            <person name="Liu Q."/>
            <person name="Kearns K.A."/>
            <person name="Solden L.M."/>
            <person name="Wrighton K.C."/>
            <person name="He X."/>
            <person name="Shi W."/>
        </authorList>
    </citation>
    <scope>NUCLEOTIDE SEQUENCE [LARGE SCALE GENOMIC DNA]</scope>
    <source>
        <strain evidence="2 3">TM7_KMM_G3_1_HOT_351</strain>
    </source>
</reference>
<accession>A0ABY0FLL9</accession>
<evidence type="ECO:0000313" key="3">
    <source>
        <dbReference type="Proteomes" id="UP001191004"/>
    </source>
</evidence>
<evidence type="ECO:0000259" key="1">
    <source>
        <dbReference type="PROSITE" id="PS51459"/>
    </source>
</evidence>
<dbReference type="RefSeq" id="WP_129605214.1">
    <property type="nucleotide sequence ID" value="NZ_PRLL01000024.1"/>
</dbReference>
<organism evidence="2 3">
    <name type="scientific">Candidatus Nanosyncoccus nanoralicus</name>
    <dbReference type="NCBI Taxonomy" id="2171996"/>
    <lineage>
        <taxon>Bacteria</taxon>
        <taxon>Candidatus Saccharimonadota</taxon>
        <taxon>Candidatus Nanosyncoccalia</taxon>
        <taxon>Candidatus Nanosyncoccales</taxon>
        <taxon>Candidatus Nanosyncoccaceae</taxon>
        <taxon>Candidatus Nanosyncoccus</taxon>
    </lineage>
</organism>
<dbReference type="InterPro" id="IPR003812">
    <property type="entry name" value="Fido"/>
</dbReference>
<feature type="domain" description="Fido" evidence="1">
    <location>
        <begin position="200"/>
        <end position="326"/>
    </location>
</feature>
<dbReference type="InterPro" id="IPR053737">
    <property type="entry name" value="Type_II_TA_Toxin"/>
</dbReference>
<dbReference type="EMBL" id="PRLL01000024">
    <property type="protein sequence ID" value="RYC73176.1"/>
    <property type="molecule type" value="Genomic_DNA"/>
</dbReference>
<reference evidence="2 3" key="2">
    <citation type="journal article" date="2020" name="Cell Rep.">
        <title>Acquisition and Adaptation of Ultra-small Parasitic Reduced Genome Bacteria to Mammalian Hosts.</title>
        <authorList>
            <person name="McLean J.S."/>
            <person name="Bor B."/>
            <person name="Kerns K.A."/>
            <person name="Liu Q."/>
            <person name="To T.T."/>
            <person name="Solden L."/>
            <person name="Hendrickson E.L."/>
            <person name="Wrighton K."/>
            <person name="Shi W."/>
            <person name="He X."/>
        </authorList>
    </citation>
    <scope>NUCLEOTIDE SEQUENCE [LARGE SCALE GENOMIC DNA]</scope>
    <source>
        <strain evidence="2 3">TM7_KMM_G3_1_HOT_351</strain>
    </source>
</reference>
<comment type="caution">
    <text evidence="2">The sequence shown here is derived from an EMBL/GenBank/DDBJ whole genome shotgun (WGS) entry which is preliminary data.</text>
</comment>
<dbReference type="PANTHER" id="PTHR35810:SF1">
    <property type="entry name" value="CYTOPLASMIC PROTEIN"/>
    <property type="match status" value="1"/>
</dbReference>
<gene>
    <name evidence="2" type="ORF">G3KMM_00515</name>
</gene>